<accession>A0A5Y0RNH9</accession>
<dbReference type="EMBL" id="AAHYLK010000005">
    <property type="protein sequence ID" value="ECB7105710.1"/>
    <property type="molecule type" value="Genomic_DNA"/>
</dbReference>
<dbReference type="Proteomes" id="UP000839827">
    <property type="component" value="Unassembled WGS sequence"/>
</dbReference>
<proteinExistence type="predicted"/>
<dbReference type="AlphaFoldDB" id="A0A5Y0RNH9"/>
<sequence length="64" mass="7406">MSMAIYDPKLAAGNPQSAGRKLFGREQVEQLRMRNNFNNECRNLEKVNEANAQFWSEQDEKAKC</sequence>
<gene>
    <name evidence="1" type="ORF">E1A34_06340</name>
</gene>
<organism evidence="1">
    <name type="scientific">Salmonella newport</name>
    <dbReference type="NCBI Taxonomy" id="108619"/>
    <lineage>
        <taxon>Bacteria</taxon>
        <taxon>Pseudomonadati</taxon>
        <taxon>Pseudomonadota</taxon>
        <taxon>Gammaproteobacteria</taxon>
        <taxon>Enterobacterales</taxon>
        <taxon>Enterobacteriaceae</taxon>
        <taxon>Salmonella</taxon>
    </lineage>
</organism>
<name>A0A5Y0RNH9_SALNE</name>
<reference evidence="1" key="1">
    <citation type="submission" date="2019-03" db="EMBL/GenBank/DDBJ databases">
        <authorList>
            <person name="Ashton P.M."/>
            <person name="Dallman T."/>
            <person name="Nair S."/>
            <person name="De Pinna E."/>
            <person name="Peters T."/>
            <person name="Grant K."/>
        </authorList>
    </citation>
    <scope>NUCLEOTIDE SEQUENCE [LARGE SCALE GENOMIC DNA]</scope>
    <source>
        <strain evidence="1">271153</strain>
    </source>
</reference>
<comment type="caution">
    <text evidence="1">The sequence shown here is derived from an EMBL/GenBank/DDBJ whole genome shotgun (WGS) entry which is preliminary data.</text>
</comment>
<protein>
    <submittedName>
        <fullName evidence="1">Uncharacterized protein</fullName>
    </submittedName>
</protein>
<evidence type="ECO:0000313" key="1">
    <source>
        <dbReference type="EMBL" id="ECB7105710.1"/>
    </source>
</evidence>